<comment type="caution">
    <text evidence="2">The sequence shown here is derived from an EMBL/GenBank/DDBJ whole genome shotgun (WGS) entry which is preliminary data.</text>
</comment>
<keyword evidence="5" id="KW-1185">Reference proteome</keyword>
<evidence type="ECO:0000313" key="5">
    <source>
        <dbReference type="Proteomes" id="UP000663832"/>
    </source>
</evidence>
<evidence type="ECO:0000313" key="4">
    <source>
        <dbReference type="EMBL" id="CAF1348411.1"/>
    </source>
</evidence>
<dbReference type="NCBIfam" id="TIGR02464">
    <property type="entry name" value="ribofla_fusion"/>
    <property type="match status" value="1"/>
</dbReference>
<proteinExistence type="predicted"/>
<dbReference type="EMBL" id="CAJNOI010000123">
    <property type="protein sequence ID" value="CAF1096260.1"/>
    <property type="molecule type" value="Genomic_DNA"/>
</dbReference>
<dbReference type="Proteomes" id="UP000663832">
    <property type="component" value="Unassembled WGS sequence"/>
</dbReference>
<dbReference type="Proteomes" id="UP000663877">
    <property type="component" value="Unassembled WGS sequence"/>
</dbReference>
<organism evidence="2 6">
    <name type="scientific">Adineta steineri</name>
    <dbReference type="NCBI Taxonomy" id="433720"/>
    <lineage>
        <taxon>Eukaryota</taxon>
        <taxon>Metazoa</taxon>
        <taxon>Spiralia</taxon>
        <taxon>Gnathifera</taxon>
        <taxon>Rotifera</taxon>
        <taxon>Eurotatoria</taxon>
        <taxon>Bdelloidea</taxon>
        <taxon>Adinetida</taxon>
        <taxon>Adinetidae</taxon>
        <taxon>Adineta</taxon>
    </lineage>
</organism>
<dbReference type="InterPro" id="IPR037238">
    <property type="entry name" value="YbiA-like_sf"/>
</dbReference>
<dbReference type="OrthoDB" id="206452at2759"/>
<evidence type="ECO:0000313" key="3">
    <source>
        <dbReference type="EMBL" id="CAF1339563.1"/>
    </source>
</evidence>
<dbReference type="SUPFAM" id="SSF143990">
    <property type="entry name" value="YbiA-like"/>
    <property type="match status" value="1"/>
</dbReference>
<feature type="domain" description="NADAR" evidence="1">
    <location>
        <begin position="39"/>
        <end position="183"/>
    </location>
</feature>
<reference evidence="2" key="1">
    <citation type="submission" date="2021-02" db="EMBL/GenBank/DDBJ databases">
        <authorList>
            <person name="Nowell W R."/>
        </authorList>
    </citation>
    <scope>NUCLEOTIDE SEQUENCE</scope>
</reference>
<dbReference type="Pfam" id="PF08719">
    <property type="entry name" value="NADAR"/>
    <property type="match status" value="1"/>
</dbReference>
<evidence type="ECO:0000313" key="2">
    <source>
        <dbReference type="EMBL" id="CAF1096260.1"/>
    </source>
</evidence>
<gene>
    <name evidence="2" type="ORF">BJG266_LOCUS21094</name>
    <name evidence="3" type="ORF">QVE165_LOCUS33362</name>
    <name evidence="4" type="ORF">QVE165_LOCUS33843</name>
</gene>
<dbReference type="EMBL" id="CAJNOM010000313">
    <property type="protein sequence ID" value="CAF1348411.1"/>
    <property type="molecule type" value="Genomic_DNA"/>
</dbReference>
<protein>
    <recommendedName>
        <fullName evidence="1">NADAR domain-containing protein</fullName>
    </recommendedName>
</protein>
<sequence>MAYSNNNRSESSLSPIEIELVNRVHAYFLNNDPNQFHFFYATASPFSNFHPCSITDEGVTFHSSEQYMMYHKARLFGDESIARKIIGAATPGKCKALGRAVKNFDQQKWHENRTRIVSNAVYLKFTQNEQLKRALLKYRNSLFVEAAGRDCIWGVGLCENDPMIKTHTNWRGLNLLGYILTDIAYRIYNEDNKSLK</sequence>
<dbReference type="CDD" id="cd15457">
    <property type="entry name" value="NADAR"/>
    <property type="match status" value="1"/>
</dbReference>
<dbReference type="InterPro" id="IPR012816">
    <property type="entry name" value="NADAR"/>
</dbReference>
<name>A0A814NUY0_9BILA</name>
<dbReference type="AlphaFoldDB" id="A0A814NUY0"/>
<evidence type="ECO:0000313" key="6">
    <source>
        <dbReference type="Proteomes" id="UP000663877"/>
    </source>
</evidence>
<dbReference type="Gene3D" id="1.10.357.40">
    <property type="entry name" value="YbiA-like"/>
    <property type="match status" value="1"/>
</dbReference>
<accession>A0A814NUY0</accession>
<dbReference type="EMBL" id="CAJNOM010000304">
    <property type="protein sequence ID" value="CAF1339563.1"/>
    <property type="molecule type" value="Genomic_DNA"/>
</dbReference>
<evidence type="ECO:0000259" key="1">
    <source>
        <dbReference type="Pfam" id="PF08719"/>
    </source>
</evidence>